<evidence type="ECO:0000256" key="2">
    <source>
        <dbReference type="SAM" id="Phobius"/>
    </source>
</evidence>
<feature type="transmembrane region" description="Helical" evidence="2">
    <location>
        <begin position="169"/>
        <end position="194"/>
    </location>
</feature>
<dbReference type="InterPro" id="IPR036388">
    <property type="entry name" value="WH-like_DNA-bd_sf"/>
</dbReference>
<sequence length="196" mass="22335">MDSDELSFILNDDIQFLPGKRCIINPSGTVISLSENSYRFLLLLLNGETDKQKIINQVWYEQRGSVSDSSYYGQIYMLRKAFDLVGLSGSLIKTIPRKGVKYMGKVVKVKVDPDLNIEMGNAQSVEGDHDLPLLPLKIHNELKLDSVTAQKKDNSITQNEWFHSRRWKLLITILAVLAVCWLTTLVVAIIYLFFLK</sequence>
<dbReference type="SMART" id="SM00862">
    <property type="entry name" value="Trans_reg_C"/>
    <property type="match status" value="1"/>
</dbReference>
<evidence type="ECO:0000313" key="4">
    <source>
        <dbReference type="EMBL" id="UQY46028.1"/>
    </source>
</evidence>
<dbReference type="Proteomes" id="UP001056635">
    <property type="component" value="Chromosome"/>
</dbReference>
<evidence type="ECO:0000259" key="3">
    <source>
        <dbReference type="SMART" id="SM00862"/>
    </source>
</evidence>
<keyword evidence="1" id="KW-0238">DNA-binding</keyword>
<evidence type="ECO:0000313" key="5">
    <source>
        <dbReference type="Proteomes" id="UP001056635"/>
    </source>
</evidence>
<proteinExistence type="predicted"/>
<keyword evidence="2" id="KW-1133">Transmembrane helix</keyword>
<protein>
    <submittedName>
        <fullName evidence="4">Transcriptional regulator</fullName>
    </submittedName>
</protein>
<name>A0ABY4REW0_9GAMM</name>
<keyword evidence="2" id="KW-0812">Transmembrane</keyword>
<keyword evidence="2" id="KW-0472">Membrane</keyword>
<evidence type="ECO:0000256" key="1">
    <source>
        <dbReference type="ARBA" id="ARBA00023125"/>
    </source>
</evidence>
<feature type="domain" description="OmpR/PhoB-type" evidence="3">
    <location>
        <begin position="28"/>
        <end position="102"/>
    </location>
</feature>
<dbReference type="EMBL" id="CP082904">
    <property type="protein sequence ID" value="UQY46028.1"/>
    <property type="molecule type" value="Genomic_DNA"/>
</dbReference>
<organism evidence="4 5">
    <name type="scientific">Mixta hanseatica</name>
    <dbReference type="NCBI Taxonomy" id="2872648"/>
    <lineage>
        <taxon>Bacteria</taxon>
        <taxon>Pseudomonadati</taxon>
        <taxon>Pseudomonadota</taxon>
        <taxon>Gammaproteobacteria</taxon>
        <taxon>Enterobacterales</taxon>
        <taxon>Erwiniaceae</taxon>
        <taxon>Mixta</taxon>
    </lineage>
</organism>
<gene>
    <name evidence="4" type="ORF">K6958_01455</name>
</gene>
<accession>A0ABY4REW0</accession>
<dbReference type="InterPro" id="IPR001867">
    <property type="entry name" value="OmpR/PhoB-type_DNA-bd"/>
</dbReference>
<dbReference type="SUPFAM" id="SSF46894">
    <property type="entry name" value="C-terminal effector domain of the bipartite response regulators"/>
    <property type="match status" value="1"/>
</dbReference>
<dbReference type="Gene3D" id="1.10.10.10">
    <property type="entry name" value="Winged helix-like DNA-binding domain superfamily/Winged helix DNA-binding domain"/>
    <property type="match status" value="1"/>
</dbReference>
<dbReference type="InterPro" id="IPR016032">
    <property type="entry name" value="Sig_transdc_resp-reg_C-effctor"/>
</dbReference>
<reference evidence="4" key="1">
    <citation type="submission" date="2021-09" db="EMBL/GenBank/DDBJ databases">
        <title>First case of bloodstream infection caused by Mixta hanseatica sp. nov., a member of the Erwiniaceae family.</title>
        <authorList>
            <person name="Both A."/>
            <person name="Huang J."/>
            <person name="Wenzel P."/>
            <person name="Aepfelbacher M."/>
            <person name="Rohde H."/>
            <person name="Christner M."/>
            <person name="Hentschke M."/>
        </authorList>
    </citation>
    <scope>NUCLEOTIDE SEQUENCE</scope>
    <source>
        <strain evidence="4">X22927</strain>
    </source>
</reference>
<keyword evidence="5" id="KW-1185">Reference proteome</keyword>